<dbReference type="InterPro" id="IPR044023">
    <property type="entry name" value="Ig_7"/>
</dbReference>
<dbReference type="NCBIfam" id="NF033208">
    <property type="entry name" value="choice_anch_E"/>
    <property type="match status" value="2"/>
</dbReference>
<name>A0A344TFB4_9BACT</name>
<feature type="chain" id="PRO_5016964348" description="DUF11 domain-containing protein" evidence="4">
    <location>
        <begin position="31"/>
        <end position="1594"/>
    </location>
</feature>
<feature type="domain" description="SD-repeat containing protein B" evidence="6">
    <location>
        <begin position="1061"/>
        <end position="1170"/>
    </location>
</feature>
<dbReference type="Proteomes" id="UP000251993">
    <property type="component" value="Chromosome"/>
</dbReference>
<evidence type="ECO:0000313" key="9">
    <source>
        <dbReference type="Proteomes" id="UP000251993"/>
    </source>
</evidence>
<evidence type="ECO:0000259" key="5">
    <source>
        <dbReference type="Pfam" id="PF01345"/>
    </source>
</evidence>
<feature type="signal peptide" evidence="4">
    <location>
        <begin position="1"/>
        <end position="30"/>
    </location>
</feature>
<accession>A0A344TFB4</accession>
<dbReference type="Gene3D" id="2.60.40.10">
    <property type="entry name" value="Immunoglobulins"/>
    <property type="match status" value="1"/>
</dbReference>
<evidence type="ECO:0000259" key="6">
    <source>
        <dbReference type="Pfam" id="PF17210"/>
    </source>
</evidence>
<dbReference type="KEGG" id="run:DR864_06115"/>
<dbReference type="InterPro" id="IPR001434">
    <property type="entry name" value="OmcB-like_DUF11"/>
</dbReference>
<dbReference type="Pfam" id="PF17210">
    <property type="entry name" value="SdrD_B"/>
    <property type="match status" value="1"/>
</dbReference>
<dbReference type="NCBIfam" id="TIGR01451">
    <property type="entry name" value="B_ant_repeat"/>
    <property type="match status" value="1"/>
</dbReference>
<evidence type="ECO:0008006" key="10">
    <source>
        <dbReference type="Google" id="ProtNLM"/>
    </source>
</evidence>
<organism evidence="8 9">
    <name type="scientific">Runella rosea</name>
    <dbReference type="NCBI Taxonomy" id="2259595"/>
    <lineage>
        <taxon>Bacteria</taxon>
        <taxon>Pseudomonadati</taxon>
        <taxon>Bacteroidota</taxon>
        <taxon>Cytophagia</taxon>
        <taxon>Cytophagales</taxon>
        <taxon>Spirosomataceae</taxon>
        <taxon>Runella</taxon>
    </lineage>
</organism>
<comment type="subcellular location">
    <subcellularLocation>
        <location evidence="1">Secreted</location>
    </subcellularLocation>
</comment>
<proteinExistence type="predicted"/>
<sequence length="1594" mass="165438">MFLGNVQKPKIMKILFTIFLFLSAFLNLNAQCPGTCTYTYNGSGSTNFTLNGGETLCITGNAPSGLNINFNGSGVNTICISPGVSWTQAFGFNVSGNLVINNYGTFNMNGSYNINGGGTMEVNNNAGATLNTDSQGFGSGVIIRNSSTMTWTATSGINNQGTFQLYNDTPTSIMTATATSLFKIGNGNTFENYGIFTVSNLENEEAFRFYNDASGKITIGRYFYNHGAFLNEGLTETICGNFGSVACEFIVGDKGPGKEYINSGCVKVKGNVNFNGPGKLNEGTLIIEDGNLTINKLVTGTNGRIVVLNGTSTISVSGGFNGTNMKFCDQNTAGNAFDVVNANNQATTVVYTVDCSITDCGSAPVCTQPTRTVVATNPTCTIPGKIELTATNGDKYGISKGNTYTGPAYAAATAVGTLSVILKNNISHAADSTFTIRVFNGANDCFKDTTVTVAALPVISVPAATAACHANGTPEDATDDYMTFSINVADTPISLHTFTVTATQGGNPLAVTLSNGSPATSLNCGLEAALRTPMGSAGKGNVTLTITDNVTGCSTTLTIIDSGTCAVACVEGTPSTVSYEYATQVDVTDLDKLPIIIPKFDEQGGTRVLKSVKLEYVVGGKTTFVFENRAAQSQTFEATGTSDAFIELNGVEIANSSLTMPIPETTLPGGILVPASGNWLGDVLQGSTLTTLGRMSSWVSDYLTLFKDPRTDPRWVTNATGNAVNDDDMLLVPMVEDTAKGSFTYTTVGDLAPFIGTGNVPLNVSTLSGLSLSGGGGNIFAIQRTRAYASAKVTYTYECVELCIKPIAVVSVKSQTICAGDNASAYTVAPSTGVDYKWYGPLADTTSNLGTAIAGQTTASYTPTGTALTTAGTKYYAVIINTTGDSTCADTAFVTLTVNAKPIIADGAATICEGETVDLTSKIIDYASLLNPTWTIATAGGTSVSTPTNVSPITTTTYVLVAENASGCKDTASVVVTVNPKPTIATASSFPACRLNGTAYTIKFTATGGTVTTVPSLTITGDSIANIPLTTASVKLIITGAGGCKDSITVTAPACDKPVGSIGDLIWKDANDNGLQDLPTEKGVVGVKVNLYAASGGTKTGPVLQTKTTDNDGLYLFRNLSAGDYIVEIDQTSLPDTCVITTKQNTLSDDTKDSDFNPSSGLSQVITLAPVFNPTTPADSLATNNLTVDAGLVVPCIKSNITLTTAPVCSPDVQTYSLTFSVTNKMGMVKVDKGVLTGNNPYTVTGIPTGATLKITDSLSAVCKFDTLITGPNCNCNPPLPVLITPSLTACIGDTFPTIKATVVGLATVEWFTAASGGAAVFTGLNYKPVGSVTGDTVFYAQARSTDTSCPAAISTGRVAVTINAQNCTVEVDLALRKSINTKIAQIGDTLTYTIKVFNQSNTAATGVEVADSIATTVQFVAGSFVASRGSASISGNVITWTIGGIAANAGANGDTVTLTYKVKAVQEGVHFNTAEISKTNEKDIDSTPGDGKLGEDDIESQCFTVPFKLCPTEKVEVNVPVFLTNVQWFKNGGTAPIAAGNTVLLTEIGTYTFTASNQTCPANGCCPIIIEPGVNCCPEDLCIPFTIQKVKKK</sequence>
<evidence type="ECO:0000256" key="2">
    <source>
        <dbReference type="ARBA" id="ARBA00022525"/>
    </source>
</evidence>
<dbReference type="InterPro" id="IPR033764">
    <property type="entry name" value="Sdr_B"/>
</dbReference>
<keyword evidence="9" id="KW-1185">Reference proteome</keyword>
<protein>
    <recommendedName>
        <fullName evidence="10">DUF11 domain-containing protein</fullName>
    </recommendedName>
</protein>
<dbReference type="InterPro" id="IPR047589">
    <property type="entry name" value="DUF11_rpt"/>
</dbReference>
<dbReference type="GO" id="GO:0005576">
    <property type="term" value="C:extracellular region"/>
    <property type="evidence" value="ECO:0007669"/>
    <property type="project" value="UniProtKB-SubCell"/>
</dbReference>
<evidence type="ECO:0000313" key="8">
    <source>
        <dbReference type="EMBL" id="AXE17335.1"/>
    </source>
</evidence>
<dbReference type="Pfam" id="PF01345">
    <property type="entry name" value="DUF11"/>
    <property type="match status" value="1"/>
</dbReference>
<dbReference type="EMBL" id="CP030850">
    <property type="protein sequence ID" value="AXE17335.1"/>
    <property type="molecule type" value="Genomic_DNA"/>
</dbReference>
<evidence type="ECO:0000256" key="4">
    <source>
        <dbReference type="SAM" id="SignalP"/>
    </source>
</evidence>
<dbReference type="Gene3D" id="2.60.40.740">
    <property type="match status" value="1"/>
</dbReference>
<dbReference type="Pfam" id="PF19081">
    <property type="entry name" value="Ig_7"/>
    <property type="match status" value="1"/>
</dbReference>
<dbReference type="OrthoDB" id="898278at2"/>
<reference evidence="8 9" key="1">
    <citation type="submission" date="2018-07" db="EMBL/GenBank/DDBJ databases">
        <title>Genome sequencing of Runella.</title>
        <authorList>
            <person name="Baek M.-G."/>
            <person name="Yi H."/>
        </authorList>
    </citation>
    <scope>NUCLEOTIDE SEQUENCE [LARGE SCALE GENOMIC DNA]</scope>
    <source>
        <strain evidence="8 9">HYN0085</strain>
    </source>
</reference>
<keyword evidence="3 4" id="KW-0732">Signal</keyword>
<feature type="domain" description="DUF11" evidence="5">
    <location>
        <begin position="1373"/>
        <end position="1488"/>
    </location>
</feature>
<dbReference type="SUPFAM" id="SSF117074">
    <property type="entry name" value="Hypothetical protein PA1324"/>
    <property type="match status" value="1"/>
</dbReference>
<gene>
    <name evidence="8" type="ORF">DR864_06115</name>
</gene>
<dbReference type="InterPro" id="IPR013783">
    <property type="entry name" value="Ig-like_fold"/>
</dbReference>
<feature type="domain" description="Ig-like" evidence="7">
    <location>
        <begin position="1278"/>
        <end position="1363"/>
    </location>
</feature>
<evidence type="ECO:0000256" key="1">
    <source>
        <dbReference type="ARBA" id="ARBA00004613"/>
    </source>
</evidence>
<evidence type="ECO:0000256" key="3">
    <source>
        <dbReference type="ARBA" id="ARBA00022729"/>
    </source>
</evidence>
<keyword evidence="2" id="KW-0964">Secreted</keyword>
<evidence type="ECO:0000259" key="7">
    <source>
        <dbReference type="Pfam" id="PF19081"/>
    </source>
</evidence>